<evidence type="ECO:0000256" key="3">
    <source>
        <dbReference type="ARBA" id="ARBA00022729"/>
    </source>
</evidence>
<dbReference type="PRINTS" id="PR00723">
    <property type="entry name" value="SUBTILISIN"/>
</dbReference>
<dbReference type="Gene3D" id="3.30.70.80">
    <property type="entry name" value="Peptidase S8 propeptide/proteinase inhibitor I9"/>
    <property type="match status" value="1"/>
</dbReference>
<evidence type="ECO:0000313" key="12">
    <source>
        <dbReference type="EMBL" id="KAK1441035.1"/>
    </source>
</evidence>
<keyword evidence="2 7" id="KW-0645">Protease</keyword>
<dbReference type="Gene3D" id="3.40.50.200">
    <property type="entry name" value="Peptidase S8/S53 domain"/>
    <property type="match status" value="1"/>
</dbReference>
<comment type="caution">
    <text evidence="12">The sequence shown here is derived from an EMBL/GenBank/DDBJ whole genome shotgun (WGS) entry which is preliminary data.</text>
</comment>
<protein>
    <submittedName>
        <fullName evidence="12">Uncharacterized protein</fullName>
    </submittedName>
</protein>
<name>A0AAD8LEF2_TARER</name>
<dbReference type="PROSITE" id="PS00137">
    <property type="entry name" value="SUBTILASE_HIS"/>
    <property type="match status" value="1"/>
</dbReference>
<feature type="domain" description="Peptidase S8/S53" evidence="8">
    <location>
        <begin position="129"/>
        <end position="602"/>
    </location>
</feature>
<feature type="active site" description="Charge relay system" evidence="6 7">
    <location>
        <position position="137"/>
    </location>
</feature>
<dbReference type="Gene3D" id="2.60.40.2310">
    <property type="match status" value="1"/>
</dbReference>
<dbReference type="PANTHER" id="PTHR10795">
    <property type="entry name" value="PROPROTEIN CONVERTASE SUBTILISIN/KEXIN"/>
    <property type="match status" value="1"/>
</dbReference>
<dbReference type="Gene3D" id="3.50.30.30">
    <property type="match status" value="1"/>
</dbReference>
<evidence type="ECO:0000259" key="11">
    <source>
        <dbReference type="Pfam" id="PF17766"/>
    </source>
</evidence>
<dbReference type="Pfam" id="PF05922">
    <property type="entry name" value="Inhibitor_I9"/>
    <property type="match status" value="1"/>
</dbReference>
<dbReference type="InterPro" id="IPR041469">
    <property type="entry name" value="Subtilisin-like_FN3"/>
</dbReference>
<dbReference type="AlphaFoldDB" id="A0AAD8LEF2"/>
<evidence type="ECO:0000256" key="1">
    <source>
        <dbReference type="ARBA" id="ARBA00011073"/>
    </source>
</evidence>
<dbReference type="Pfam" id="PF17766">
    <property type="entry name" value="fn3_6"/>
    <property type="match status" value="1"/>
</dbReference>
<dbReference type="Pfam" id="PF02225">
    <property type="entry name" value="PA"/>
    <property type="match status" value="1"/>
</dbReference>
<dbReference type="InterPro" id="IPR037045">
    <property type="entry name" value="S8pro/Inhibitor_I9_sf"/>
</dbReference>
<evidence type="ECO:0000313" key="13">
    <source>
        <dbReference type="Proteomes" id="UP001229421"/>
    </source>
</evidence>
<sequence length="777" mass="83953">MRLEPDRLRTQQMPFPQCKAQSNGVYIVYMGAAATSKNNHNLLLTSLLERKRNPVLHNYQNSFLGFAAHLTEEEANDIARRPGVVSVFRDPLLKLHTTRSWDFLQYQTGLETNFRSSAKYNISSSNAASDIIIGVMDTGIWPESKSFSDEGFGPIPSKWKGTCMQTKDFTTANCNRKLIGARYYKARGAFHSPRDHHGHGTHVASTAAGNIIHKASYYGLAMGSARGGFPGSRIASYRICGVTGCWGSNILAAFDDAIEDGVDVLSLSLGASAGHKPDFQKDPIAIGAFHATEKGIIVVCSGGNDGPSTGSVVNIAPWILTVAASSIDRHFQADIILGDKTVIRGGGINFGELQRSPVYPLLYGNSAKSNSRDYDETDARKCKPDSLDKDKVKGSIVLCEDEEGVYSAKKKLEGAKKLGAIGMVFVSDDASATASSYQLFPMATVNWNEGKKIISYAKNERNIPTATILPTVSVIQYKPAPVVPHFSARGPSYATKDILKATFHNGLTLQPDVAAPGVAILASWPDNDSIVKLAGKNSPLFYILSGTSMACPHVSGLAAMIKSQNPNWSPSAIKSAIMTTASQTNNMKKPTTTDLGSIATPYDFGSGEISISISSNDSNLLQPGLIYETKTIDHLQFLCNLGYNVATIKQISSIVPPTFTCHATHASDANVPNDDSISNMNYPSIAVSKFDGSERRVTRTVTNVEDGDTSYTVDIEAPSGLMVKVVPNRLNFSGRRKEMSYEVIFTSDGELSDDNFGAITWCNGKNRVRSPFVVSSK</sequence>
<evidence type="ECO:0000256" key="4">
    <source>
        <dbReference type="ARBA" id="ARBA00022801"/>
    </source>
</evidence>
<keyword evidence="4 7" id="KW-0378">Hydrolase</keyword>
<keyword evidence="13" id="KW-1185">Reference proteome</keyword>
<dbReference type="InterPro" id="IPR010259">
    <property type="entry name" value="S8pro/Inhibitor_I9"/>
</dbReference>
<dbReference type="PROSITE" id="PS51892">
    <property type="entry name" value="SUBTILASE"/>
    <property type="match status" value="1"/>
</dbReference>
<keyword evidence="5 7" id="KW-0720">Serine protease</keyword>
<evidence type="ECO:0000256" key="5">
    <source>
        <dbReference type="ARBA" id="ARBA00022825"/>
    </source>
</evidence>
<evidence type="ECO:0000259" key="10">
    <source>
        <dbReference type="Pfam" id="PF05922"/>
    </source>
</evidence>
<dbReference type="GO" id="GO:0004252">
    <property type="term" value="F:serine-type endopeptidase activity"/>
    <property type="evidence" value="ECO:0007669"/>
    <property type="project" value="UniProtKB-UniRule"/>
</dbReference>
<dbReference type="InterPro" id="IPR015500">
    <property type="entry name" value="Peptidase_S8_subtilisin-rel"/>
</dbReference>
<dbReference type="CDD" id="cd02120">
    <property type="entry name" value="PA_subtilisin_like"/>
    <property type="match status" value="1"/>
</dbReference>
<dbReference type="Proteomes" id="UP001229421">
    <property type="component" value="Unassembled WGS sequence"/>
</dbReference>
<dbReference type="CDD" id="cd04852">
    <property type="entry name" value="Peptidases_S8_3"/>
    <property type="match status" value="1"/>
</dbReference>
<reference evidence="12" key="1">
    <citation type="journal article" date="2023" name="bioRxiv">
        <title>Improved chromosome-level genome assembly for marigold (Tagetes erecta).</title>
        <authorList>
            <person name="Jiang F."/>
            <person name="Yuan L."/>
            <person name="Wang S."/>
            <person name="Wang H."/>
            <person name="Xu D."/>
            <person name="Wang A."/>
            <person name="Fan W."/>
        </authorList>
    </citation>
    <scope>NUCLEOTIDE SEQUENCE</scope>
    <source>
        <strain evidence="12">WSJ</strain>
        <tissue evidence="12">Leaf</tissue>
    </source>
</reference>
<evidence type="ECO:0000256" key="7">
    <source>
        <dbReference type="PROSITE-ProRule" id="PRU01240"/>
    </source>
</evidence>
<dbReference type="Pfam" id="PF00082">
    <property type="entry name" value="Peptidase_S8"/>
    <property type="match status" value="1"/>
</dbReference>
<accession>A0AAD8LEF2</accession>
<feature type="domain" description="PA" evidence="9">
    <location>
        <begin position="374"/>
        <end position="452"/>
    </location>
</feature>
<dbReference type="InterPro" id="IPR000209">
    <property type="entry name" value="Peptidase_S8/S53_dom"/>
</dbReference>
<gene>
    <name evidence="12" type="ORF">QVD17_06871</name>
</gene>
<feature type="active site" description="Charge relay system" evidence="6 7">
    <location>
        <position position="548"/>
    </location>
</feature>
<keyword evidence="3" id="KW-0732">Signal</keyword>
<organism evidence="12 13">
    <name type="scientific">Tagetes erecta</name>
    <name type="common">African marigold</name>
    <dbReference type="NCBI Taxonomy" id="13708"/>
    <lineage>
        <taxon>Eukaryota</taxon>
        <taxon>Viridiplantae</taxon>
        <taxon>Streptophyta</taxon>
        <taxon>Embryophyta</taxon>
        <taxon>Tracheophyta</taxon>
        <taxon>Spermatophyta</taxon>
        <taxon>Magnoliopsida</taxon>
        <taxon>eudicotyledons</taxon>
        <taxon>Gunneridae</taxon>
        <taxon>Pentapetalae</taxon>
        <taxon>asterids</taxon>
        <taxon>campanulids</taxon>
        <taxon>Asterales</taxon>
        <taxon>Asteraceae</taxon>
        <taxon>Asteroideae</taxon>
        <taxon>Heliantheae alliance</taxon>
        <taxon>Tageteae</taxon>
        <taxon>Tagetes</taxon>
    </lineage>
</organism>
<dbReference type="InterPro" id="IPR003137">
    <property type="entry name" value="PA_domain"/>
</dbReference>
<dbReference type="InterPro" id="IPR022398">
    <property type="entry name" value="Peptidase_S8_His-AS"/>
</dbReference>
<dbReference type="GO" id="GO:0006508">
    <property type="term" value="P:proteolysis"/>
    <property type="evidence" value="ECO:0007669"/>
    <property type="project" value="UniProtKB-KW"/>
</dbReference>
<comment type="similarity">
    <text evidence="1 7">Belongs to the peptidase S8 family.</text>
</comment>
<dbReference type="PROSITE" id="PS00138">
    <property type="entry name" value="SUBTILASE_SER"/>
    <property type="match status" value="1"/>
</dbReference>
<feature type="domain" description="Inhibitor I9" evidence="10">
    <location>
        <begin position="25"/>
        <end position="96"/>
    </location>
</feature>
<evidence type="ECO:0000259" key="9">
    <source>
        <dbReference type="Pfam" id="PF02225"/>
    </source>
</evidence>
<proteinExistence type="inferred from homology"/>
<evidence type="ECO:0000256" key="6">
    <source>
        <dbReference type="PIRSR" id="PIRSR615500-1"/>
    </source>
</evidence>
<dbReference type="InterPro" id="IPR036852">
    <property type="entry name" value="Peptidase_S8/S53_dom_sf"/>
</dbReference>
<feature type="domain" description="Subtilisin-like protease fibronectin type-III" evidence="11">
    <location>
        <begin position="679"/>
        <end position="774"/>
    </location>
</feature>
<dbReference type="EMBL" id="JAUHHV010000001">
    <property type="protein sequence ID" value="KAK1441035.1"/>
    <property type="molecule type" value="Genomic_DNA"/>
</dbReference>
<dbReference type="SUPFAM" id="SSF52743">
    <property type="entry name" value="Subtilisin-like"/>
    <property type="match status" value="1"/>
</dbReference>
<dbReference type="InterPro" id="IPR023828">
    <property type="entry name" value="Peptidase_S8_Ser-AS"/>
</dbReference>
<evidence type="ECO:0000259" key="8">
    <source>
        <dbReference type="Pfam" id="PF00082"/>
    </source>
</evidence>
<dbReference type="InterPro" id="IPR045051">
    <property type="entry name" value="SBT"/>
</dbReference>
<evidence type="ECO:0000256" key="2">
    <source>
        <dbReference type="ARBA" id="ARBA00022670"/>
    </source>
</evidence>
<feature type="active site" description="Charge relay system" evidence="6 7">
    <location>
        <position position="199"/>
    </location>
</feature>
<dbReference type="InterPro" id="IPR034197">
    <property type="entry name" value="Peptidases_S8_3"/>
</dbReference>